<organism evidence="3 4">
    <name type="scientific">Muriicola soli</name>
    <dbReference type="NCBI Taxonomy" id="2507538"/>
    <lineage>
        <taxon>Bacteria</taxon>
        <taxon>Pseudomonadati</taxon>
        <taxon>Bacteroidota</taxon>
        <taxon>Flavobacteriia</taxon>
        <taxon>Flavobacteriales</taxon>
        <taxon>Flavobacteriaceae</taxon>
        <taxon>Muriicola</taxon>
    </lineage>
</organism>
<evidence type="ECO:0000313" key="3">
    <source>
        <dbReference type="EMBL" id="QBA65534.1"/>
    </source>
</evidence>
<protein>
    <recommendedName>
        <fullName evidence="2">UPF0102 protein EQY75_00460</fullName>
    </recommendedName>
</protein>
<accession>A0A411ED26</accession>
<evidence type="ECO:0000256" key="1">
    <source>
        <dbReference type="ARBA" id="ARBA00006738"/>
    </source>
</evidence>
<keyword evidence="3" id="KW-0378">Hydrolase</keyword>
<evidence type="ECO:0000256" key="2">
    <source>
        <dbReference type="HAMAP-Rule" id="MF_00048"/>
    </source>
</evidence>
<dbReference type="GO" id="GO:0003676">
    <property type="term" value="F:nucleic acid binding"/>
    <property type="evidence" value="ECO:0007669"/>
    <property type="project" value="InterPro"/>
</dbReference>
<dbReference type="AlphaFoldDB" id="A0A411ED26"/>
<dbReference type="SUPFAM" id="SSF52980">
    <property type="entry name" value="Restriction endonuclease-like"/>
    <property type="match status" value="1"/>
</dbReference>
<proteinExistence type="inferred from homology"/>
<dbReference type="PANTHER" id="PTHR34039:SF1">
    <property type="entry name" value="UPF0102 PROTEIN YRAN"/>
    <property type="match status" value="1"/>
</dbReference>
<dbReference type="Proteomes" id="UP000290889">
    <property type="component" value="Chromosome"/>
</dbReference>
<evidence type="ECO:0000313" key="4">
    <source>
        <dbReference type="Proteomes" id="UP000290889"/>
    </source>
</evidence>
<name>A0A411ED26_9FLAO</name>
<dbReference type="Pfam" id="PF02021">
    <property type="entry name" value="UPF0102"/>
    <property type="match status" value="1"/>
</dbReference>
<dbReference type="CDD" id="cd20736">
    <property type="entry name" value="PoNe_Nuclease"/>
    <property type="match status" value="1"/>
</dbReference>
<dbReference type="InterPro" id="IPR003509">
    <property type="entry name" value="UPF0102_YraN-like"/>
</dbReference>
<dbReference type="PANTHER" id="PTHR34039">
    <property type="entry name" value="UPF0102 PROTEIN YRAN"/>
    <property type="match status" value="1"/>
</dbReference>
<comment type="similarity">
    <text evidence="1 2">Belongs to the UPF0102 family.</text>
</comment>
<dbReference type="InterPro" id="IPR011335">
    <property type="entry name" value="Restrct_endonuc-II-like"/>
</dbReference>
<keyword evidence="3" id="KW-0540">Nuclease</keyword>
<dbReference type="Gene3D" id="3.40.1350.10">
    <property type="match status" value="1"/>
</dbReference>
<dbReference type="InterPro" id="IPR011856">
    <property type="entry name" value="tRNA_endonuc-like_dom_sf"/>
</dbReference>
<dbReference type="GO" id="GO:0004519">
    <property type="term" value="F:endonuclease activity"/>
    <property type="evidence" value="ECO:0007669"/>
    <property type="project" value="UniProtKB-KW"/>
</dbReference>
<dbReference type="EMBL" id="CP035544">
    <property type="protein sequence ID" value="QBA65534.1"/>
    <property type="molecule type" value="Genomic_DNA"/>
</dbReference>
<reference evidence="3 4" key="1">
    <citation type="submission" date="2019-01" db="EMBL/GenBank/DDBJ databases">
        <title>Muriicola soli sp. nov., isolated from soil.</title>
        <authorList>
            <person name="Kang H.J."/>
            <person name="Kim S.B."/>
        </authorList>
    </citation>
    <scope>NUCLEOTIDE SEQUENCE [LARGE SCALE GENOMIC DNA]</scope>
    <source>
        <strain evidence="3 4">MMS17-SY002</strain>
    </source>
</reference>
<sequence length="121" mass="14092">MKVQQELGKIGEDMAVEWLRNKGYSIMERNFRFGKAEIDILAEKEGILAVVEVKMRRRGYLGVLADAVSLKQRNRIIRAADHYVLANDLDVEVRFDVILLLHENQKFNLEHLKAAFSHYHQ</sequence>
<dbReference type="HAMAP" id="MF_00048">
    <property type="entry name" value="UPF0102"/>
    <property type="match status" value="1"/>
</dbReference>
<dbReference type="KEGG" id="mur:EQY75_00460"/>
<keyword evidence="4" id="KW-1185">Reference proteome</keyword>
<gene>
    <name evidence="3" type="ORF">EQY75_00460</name>
</gene>
<keyword evidence="3" id="KW-0255">Endonuclease</keyword>
<dbReference type="OrthoDB" id="9802516at2"/>